<keyword evidence="3" id="KW-1185">Reference proteome</keyword>
<sequence length="89" mass="9697">MVVSVTGGSERATWFRIRIPWIDRKGQAVCRHSRQHAAGAVPAPGRTVPSHPRSSGRAPRSGVHRGESDRRPGHRHPGHPAACRADERG</sequence>
<dbReference type="EMBL" id="JBHMFI010000002">
    <property type="protein sequence ID" value="MFB9074488.1"/>
    <property type="molecule type" value="Genomic_DNA"/>
</dbReference>
<comment type="caution">
    <text evidence="2">The sequence shown here is derived from an EMBL/GenBank/DDBJ whole genome shotgun (WGS) entry which is preliminary data.</text>
</comment>
<dbReference type="Proteomes" id="UP001589575">
    <property type="component" value="Unassembled WGS sequence"/>
</dbReference>
<reference evidence="2 3" key="1">
    <citation type="submission" date="2024-09" db="EMBL/GenBank/DDBJ databases">
        <authorList>
            <person name="Sun Q."/>
            <person name="Mori K."/>
        </authorList>
    </citation>
    <scope>NUCLEOTIDE SEQUENCE [LARGE SCALE GENOMIC DNA]</scope>
    <source>
        <strain evidence="2 3">CCM 7609</strain>
    </source>
</reference>
<protein>
    <submittedName>
        <fullName evidence="2">Uncharacterized protein</fullName>
    </submittedName>
</protein>
<feature type="region of interest" description="Disordered" evidence="1">
    <location>
        <begin position="30"/>
        <end position="89"/>
    </location>
</feature>
<gene>
    <name evidence="2" type="ORF">ACFFX0_26155</name>
</gene>
<proteinExistence type="predicted"/>
<name>A0ABV5G7U3_9MICC</name>
<evidence type="ECO:0000256" key="1">
    <source>
        <dbReference type="SAM" id="MobiDB-lite"/>
    </source>
</evidence>
<accession>A0ABV5G7U3</accession>
<evidence type="ECO:0000313" key="2">
    <source>
        <dbReference type="EMBL" id="MFB9074488.1"/>
    </source>
</evidence>
<organism evidence="2 3">
    <name type="scientific">Citricoccus parietis</name>
    <dbReference type="NCBI Taxonomy" id="592307"/>
    <lineage>
        <taxon>Bacteria</taxon>
        <taxon>Bacillati</taxon>
        <taxon>Actinomycetota</taxon>
        <taxon>Actinomycetes</taxon>
        <taxon>Micrococcales</taxon>
        <taxon>Micrococcaceae</taxon>
        <taxon>Citricoccus</taxon>
    </lineage>
</organism>
<evidence type="ECO:0000313" key="3">
    <source>
        <dbReference type="Proteomes" id="UP001589575"/>
    </source>
</evidence>